<dbReference type="InterPro" id="IPR051051">
    <property type="entry name" value="E3_ubiq-ligase_TRIM/RNF"/>
</dbReference>
<evidence type="ECO:0000313" key="8">
    <source>
        <dbReference type="Ensembl" id="ENSCCRP00015062814.1"/>
    </source>
</evidence>
<dbReference type="SUPFAM" id="SSF57845">
    <property type="entry name" value="B-box zinc-binding domain"/>
    <property type="match status" value="1"/>
</dbReference>
<proteinExistence type="predicted"/>
<evidence type="ECO:0000256" key="2">
    <source>
        <dbReference type="ARBA" id="ARBA00022771"/>
    </source>
</evidence>
<accession>A0A8C1W994</accession>
<feature type="compositionally biased region" description="Basic and acidic residues" evidence="6">
    <location>
        <begin position="1"/>
        <end position="16"/>
    </location>
</feature>
<evidence type="ECO:0000313" key="9">
    <source>
        <dbReference type="Proteomes" id="UP000694700"/>
    </source>
</evidence>
<evidence type="ECO:0000256" key="1">
    <source>
        <dbReference type="ARBA" id="ARBA00022723"/>
    </source>
</evidence>
<feature type="region of interest" description="Disordered" evidence="6">
    <location>
        <begin position="1"/>
        <end position="24"/>
    </location>
</feature>
<evidence type="ECO:0000259" key="7">
    <source>
        <dbReference type="PROSITE" id="PS50089"/>
    </source>
</evidence>
<evidence type="ECO:0000256" key="6">
    <source>
        <dbReference type="SAM" id="MobiDB-lite"/>
    </source>
</evidence>
<feature type="compositionally biased region" description="Polar residues" evidence="6">
    <location>
        <begin position="442"/>
        <end position="469"/>
    </location>
</feature>
<reference evidence="8" key="1">
    <citation type="submission" date="2025-08" db="UniProtKB">
        <authorList>
            <consortium name="Ensembl"/>
        </authorList>
    </citation>
    <scope>IDENTIFICATION</scope>
</reference>
<dbReference type="AlphaFoldDB" id="A0A8C1W994"/>
<feature type="region of interest" description="Disordered" evidence="6">
    <location>
        <begin position="436"/>
        <end position="499"/>
    </location>
</feature>
<dbReference type="InterPro" id="IPR017907">
    <property type="entry name" value="Znf_RING_CS"/>
</dbReference>
<dbReference type="Ensembl" id="ENSCCRT00015064874.1">
    <property type="protein sequence ID" value="ENSCCRP00015062814.1"/>
    <property type="gene ID" value="ENSCCRG00015025650.1"/>
</dbReference>
<dbReference type="SUPFAM" id="SSF57850">
    <property type="entry name" value="RING/U-box"/>
    <property type="match status" value="1"/>
</dbReference>
<dbReference type="Proteomes" id="UP000694700">
    <property type="component" value="Unplaced"/>
</dbReference>
<feature type="domain" description="RING-type" evidence="7">
    <location>
        <begin position="50"/>
        <end position="91"/>
    </location>
</feature>
<feature type="coiled-coil region" evidence="5">
    <location>
        <begin position="226"/>
        <end position="281"/>
    </location>
</feature>
<evidence type="ECO:0000256" key="3">
    <source>
        <dbReference type="ARBA" id="ARBA00022833"/>
    </source>
</evidence>
<dbReference type="PROSITE" id="PS50089">
    <property type="entry name" value="ZF_RING_2"/>
    <property type="match status" value="1"/>
</dbReference>
<sequence length="599" mass="66935">MVRSARFEDRPMDARPQESATIGLGSSEETHASLKMAESWKNCLEEELICPICLNVFSEPVQLPCKHNFCRMCINEAWSKDTGMVRCPECNHAYSQKPALEKNHKLSNIVEKFNALNVEKTPAVLHCILCRRGPPLQAQKVCLRCNAPCCHSHVQTHLQQPSSNAGHLLVDAEDVRAWSCPQHDEYRLYHCETEHVAVCQYCCFSRCATNHGHAVCDIEVRRNDIRQMLIKQQDRIEDRVQDIEEQLYKLESDKCLMEDKVQHLKEEVQLQYQKMQQLLEEDLGKTLEVLDKAHSKFCQENSVQALQLHQKQQEAKKLLSSIQMVFDKAEEISFMKNTKSVKILMDRSQPYVGSTLSPYKVGSLNSKLFLSEISKREKNLCKMLEAPFSAPANFFQSIPAYLCEKRRHSVAFPEGSGSTRAGASFMDSSSSSGPVAAKQPCLSLTQGSAPGEGQSSQQALGPCGSTQHVGSSSSASGSQPLPHSASVFPHSHYPNGSSSQLSQYGARKILMCTVDNCYCSGVPSVSNHRGHPPYPRSSSFPWPVSSQEYSHAPLPSAPAMSQSLQSLSMRDWIDASQSHRHTDFYSLYGQSSTKHYVTS</sequence>
<keyword evidence="3" id="KW-0862">Zinc</keyword>
<evidence type="ECO:0000256" key="4">
    <source>
        <dbReference type="PROSITE-ProRule" id="PRU00175"/>
    </source>
</evidence>
<dbReference type="PANTHER" id="PTHR25465">
    <property type="entry name" value="B-BOX DOMAIN CONTAINING"/>
    <property type="match status" value="1"/>
</dbReference>
<dbReference type="InterPro" id="IPR001841">
    <property type="entry name" value="Znf_RING"/>
</dbReference>
<dbReference type="PANTHER" id="PTHR25465:SF19">
    <property type="entry name" value="E3 UBIQUITIN-PROTEIN LIGASE TRIM8"/>
    <property type="match status" value="1"/>
</dbReference>
<dbReference type="CDD" id="cd19763">
    <property type="entry name" value="Bbox2_TRIM8_C-V"/>
    <property type="match status" value="1"/>
</dbReference>
<keyword evidence="2 4" id="KW-0863">Zinc-finger</keyword>
<organism evidence="8 9">
    <name type="scientific">Cyprinus carpio</name>
    <name type="common">Common carp</name>
    <dbReference type="NCBI Taxonomy" id="7962"/>
    <lineage>
        <taxon>Eukaryota</taxon>
        <taxon>Metazoa</taxon>
        <taxon>Chordata</taxon>
        <taxon>Craniata</taxon>
        <taxon>Vertebrata</taxon>
        <taxon>Euteleostomi</taxon>
        <taxon>Actinopterygii</taxon>
        <taxon>Neopterygii</taxon>
        <taxon>Teleostei</taxon>
        <taxon>Ostariophysi</taxon>
        <taxon>Cypriniformes</taxon>
        <taxon>Cyprinidae</taxon>
        <taxon>Cyprininae</taxon>
        <taxon>Cyprinus</taxon>
    </lineage>
</organism>
<dbReference type="FunFam" id="3.30.40.10:FF:000910">
    <property type="entry name" value="Bloodthirsty-related gene family, member 1"/>
    <property type="match status" value="1"/>
</dbReference>
<dbReference type="PROSITE" id="PS00518">
    <property type="entry name" value="ZF_RING_1"/>
    <property type="match status" value="1"/>
</dbReference>
<dbReference type="SMART" id="SM00184">
    <property type="entry name" value="RING"/>
    <property type="match status" value="1"/>
</dbReference>
<keyword evidence="1" id="KW-0479">Metal-binding</keyword>
<evidence type="ECO:0000256" key="5">
    <source>
        <dbReference type="SAM" id="Coils"/>
    </source>
</evidence>
<protein>
    <submittedName>
        <fullName evidence="8">Tripartite motif containing 8b</fullName>
    </submittedName>
</protein>
<dbReference type="InterPro" id="IPR013083">
    <property type="entry name" value="Znf_RING/FYVE/PHD"/>
</dbReference>
<dbReference type="CDD" id="cd16580">
    <property type="entry name" value="RING-HC_TRIM8_C-V"/>
    <property type="match status" value="1"/>
</dbReference>
<dbReference type="Pfam" id="PF15227">
    <property type="entry name" value="zf-C3HC4_4"/>
    <property type="match status" value="1"/>
</dbReference>
<dbReference type="CDD" id="cd19838">
    <property type="entry name" value="Bbox1_TRIM8_C-V"/>
    <property type="match status" value="1"/>
</dbReference>
<keyword evidence="5" id="KW-0175">Coiled coil</keyword>
<name>A0A8C1W994_CYPCA</name>
<dbReference type="GO" id="GO:0008270">
    <property type="term" value="F:zinc ion binding"/>
    <property type="evidence" value="ECO:0007669"/>
    <property type="project" value="UniProtKB-KW"/>
</dbReference>
<dbReference type="Gene3D" id="3.30.40.10">
    <property type="entry name" value="Zinc/RING finger domain, C3HC4 (zinc finger)"/>
    <property type="match status" value="1"/>
</dbReference>